<dbReference type="RefSeq" id="XP_018190279.1">
    <property type="nucleotide sequence ID" value="XM_018328872.1"/>
</dbReference>
<evidence type="ECO:0000313" key="3">
    <source>
        <dbReference type="EMBL" id="KZF24724.1"/>
    </source>
</evidence>
<accession>A0A165ID05</accession>
<dbReference type="InParanoid" id="A0A165ID05"/>
<evidence type="ECO:0000313" key="4">
    <source>
        <dbReference type="Proteomes" id="UP000076632"/>
    </source>
</evidence>
<gene>
    <name evidence="3" type="ORF">L228DRAFT_103039</name>
</gene>
<organism evidence="3 4">
    <name type="scientific">Xylona heveae (strain CBS 132557 / TC161)</name>
    <dbReference type="NCBI Taxonomy" id="1328760"/>
    <lineage>
        <taxon>Eukaryota</taxon>
        <taxon>Fungi</taxon>
        <taxon>Dikarya</taxon>
        <taxon>Ascomycota</taxon>
        <taxon>Pezizomycotina</taxon>
        <taxon>Xylonomycetes</taxon>
        <taxon>Xylonales</taxon>
        <taxon>Xylonaceae</taxon>
        <taxon>Xylona</taxon>
    </lineage>
</organism>
<feature type="compositionally biased region" description="Polar residues" evidence="1">
    <location>
        <begin position="218"/>
        <end position="228"/>
    </location>
</feature>
<evidence type="ECO:0000256" key="1">
    <source>
        <dbReference type="SAM" id="MobiDB-lite"/>
    </source>
</evidence>
<dbReference type="AlphaFoldDB" id="A0A165ID05"/>
<keyword evidence="4" id="KW-1185">Reference proteome</keyword>
<evidence type="ECO:0000259" key="2">
    <source>
        <dbReference type="Pfam" id="PF20237"/>
    </source>
</evidence>
<feature type="region of interest" description="Disordered" evidence="1">
    <location>
        <begin position="179"/>
        <end position="259"/>
    </location>
</feature>
<dbReference type="Pfam" id="PF20237">
    <property type="entry name" value="DUF6594"/>
    <property type="match status" value="1"/>
</dbReference>
<feature type="compositionally biased region" description="Pro residues" evidence="1">
    <location>
        <begin position="179"/>
        <end position="188"/>
    </location>
</feature>
<feature type="compositionally biased region" description="Polar residues" evidence="1">
    <location>
        <begin position="76"/>
        <end position="86"/>
    </location>
</feature>
<protein>
    <recommendedName>
        <fullName evidence="2">DUF6594 domain-containing protein</fullName>
    </recommendedName>
</protein>
<dbReference type="PANTHER" id="PTHR34502:SF6">
    <property type="entry name" value="DUF6594 DOMAIN-CONTAINING PROTEIN"/>
    <property type="match status" value="1"/>
</dbReference>
<sequence>MADKPSVFSYLEEGEENYPKTQASLNDNPDFLPMNEPRAVRRLVEADGLQHGYSKDAQSHGPSVPRSRPDSYAEATVQSENLTGSEHTQEQMPYHDYHEHRHHESVPASSNTGFHFRPIPGSYIHTPYGPSEPSFDLSPIPNPFPTNIEPHKFSSHAIATSTPQPQSPNFVSGMGIPLPPFVARPPSPTRSLSPETSKEAKDDISGYELLASKLSHDGNGTTSLQIDDTLNERRPSSGSMSSRCEKGSTSSDKEEHYSPALPPLYRKFETLNHRIFLHLQDEIAELEEDLRRIDDADAQARKFAAGYDTSEPIPSSRRADAQLLGELQMSRIDVLGRAFVKIGQYSKYRKIFYIYYAFVLHLSKDVKVSCLSQGDFYLIFILMSCHILKCCHISSHVMLLHAQASSPRKASSCFSAFPCLYSAQSNRLIPLFPLL</sequence>
<reference evidence="3 4" key="1">
    <citation type="journal article" date="2016" name="Fungal Biol.">
        <title>The genome of Xylona heveae provides a window into fungal endophytism.</title>
        <authorList>
            <person name="Gazis R."/>
            <person name="Kuo A."/>
            <person name="Riley R."/>
            <person name="LaButti K."/>
            <person name="Lipzen A."/>
            <person name="Lin J."/>
            <person name="Amirebrahimi M."/>
            <person name="Hesse C.N."/>
            <person name="Spatafora J.W."/>
            <person name="Henrissat B."/>
            <person name="Hainaut M."/>
            <person name="Grigoriev I.V."/>
            <person name="Hibbett D.S."/>
        </authorList>
    </citation>
    <scope>NUCLEOTIDE SEQUENCE [LARGE SCALE GENOMIC DNA]</scope>
    <source>
        <strain evidence="3 4">TC161</strain>
    </source>
</reference>
<feature type="compositionally biased region" description="Basic and acidic residues" evidence="1">
    <location>
        <begin position="243"/>
        <end position="257"/>
    </location>
</feature>
<name>A0A165ID05_XYLHT</name>
<dbReference type="InterPro" id="IPR046529">
    <property type="entry name" value="DUF6594"/>
</dbReference>
<proteinExistence type="predicted"/>
<dbReference type="Proteomes" id="UP000076632">
    <property type="component" value="Unassembled WGS sequence"/>
</dbReference>
<dbReference type="PANTHER" id="PTHR34502">
    <property type="entry name" value="DUF6594 DOMAIN-CONTAINING PROTEIN-RELATED"/>
    <property type="match status" value="1"/>
</dbReference>
<dbReference type="EMBL" id="KV407456">
    <property type="protein sequence ID" value="KZF24724.1"/>
    <property type="molecule type" value="Genomic_DNA"/>
</dbReference>
<feature type="region of interest" description="Disordered" evidence="1">
    <location>
        <begin position="1"/>
        <end position="91"/>
    </location>
</feature>
<dbReference type="GeneID" id="28894009"/>
<feature type="domain" description="DUF6594" evidence="2">
    <location>
        <begin position="262"/>
        <end position="345"/>
    </location>
</feature>
<dbReference type="OrthoDB" id="5416037at2759"/>